<dbReference type="PANTHER" id="PTHR23063:SF60">
    <property type="entry name" value="LYSOPHOSPHATIDIC ACID:OLEOYL-COA ACYLTRANSFERASE 1"/>
    <property type="match status" value="1"/>
</dbReference>
<dbReference type="GO" id="GO:0006629">
    <property type="term" value="P:lipid metabolic process"/>
    <property type="evidence" value="ECO:0007669"/>
    <property type="project" value="UniProtKB-KW"/>
</dbReference>
<gene>
    <name evidence="8" type="ORF">CYY_002859</name>
</gene>
<keyword evidence="9" id="KW-1185">Reference proteome</keyword>
<dbReference type="OrthoDB" id="272512at2759"/>
<evidence type="ECO:0000256" key="4">
    <source>
        <dbReference type="ARBA" id="ARBA00023098"/>
    </source>
</evidence>
<dbReference type="PANTHER" id="PTHR23063">
    <property type="entry name" value="PHOSPHOLIPID ACYLTRANSFERASE"/>
    <property type="match status" value="1"/>
</dbReference>
<organism evidence="8 9">
    <name type="scientific">Polysphondylium violaceum</name>
    <dbReference type="NCBI Taxonomy" id="133409"/>
    <lineage>
        <taxon>Eukaryota</taxon>
        <taxon>Amoebozoa</taxon>
        <taxon>Evosea</taxon>
        <taxon>Eumycetozoa</taxon>
        <taxon>Dictyostelia</taxon>
        <taxon>Dictyosteliales</taxon>
        <taxon>Dictyosteliaceae</taxon>
        <taxon>Polysphondylium</taxon>
    </lineage>
</organism>
<proteinExistence type="predicted"/>
<keyword evidence="3 7" id="KW-1133">Transmembrane helix</keyword>
<dbReference type="SUPFAM" id="SSF69593">
    <property type="entry name" value="Glycerol-3-phosphate (1)-acyltransferase"/>
    <property type="match status" value="1"/>
</dbReference>
<evidence type="ECO:0000313" key="8">
    <source>
        <dbReference type="EMBL" id="KAF2075825.1"/>
    </source>
</evidence>
<feature type="transmembrane region" description="Helical" evidence="7">
    <location>
        <begin position="73"/>
        <end position="93"/>
    </location>
</feature>
<evidence type="ECO:0000256" key="5">
    <source>
        <dbReference type="ARBA" id="ARBA00023136"/>
    </source>
</evidence>
<keyword evidence="6" id="KW-0012">Acyltransferase</keyword>
<keyword evidence="5 7" id="KW-0472">Membrane</keyword>
<dbReference type="GO" id="GO:0016746">
    <property type="term" value="F:acyltransferase activity"/>
    <property type="evidence" value="ECO:0007669"/>
    <property type="project" value="UniProtKB-KW"/>
</dbReference>
<keyword evidence="2 7" id="KW-0812">Transmembrane</keyword>
<dbReference type="Proteomes" id="UP000695562">
    <property type="component" value="Unassembled WGS sequence"/>
</dbReference>
<evidence type="ECO:0008006" key="10">
    <source>
        <dbReference type="Google" id="ProtNLM"/>
    </source>
</evidence>
<dbReference type="AlphaFoldDB" id="A0A8J4V0K4"/>
<accession>A0A8J4V0K4</accession>
<protein>
    <recommendedName>
        <fullName evidence="10">Phospholipid/glycerol acyltransferase domain-containing protein</fullName>
    </recommendedName>
</protein>
<evidence type="ECO:0000313" key="9">
    <source>
        <dbReference type="Proteomes" id="UP000695562"/>
    </source>
</evidence>
<evidence type="ECO:0000256" key="7">
    <source>
        <dbReference type="SAM" id="Phobius"/>
    </source>
</evidence>
<evidence type="ECO:0000256" key="1">
    <source>
        <dbReference type="ARBA" id="ARBA00022679"/>
    </source>
</evidence>
<keyword evidence="1" id="KW-0808">Transferase</keyword>
<dbReference type="EMBL" id="AJWJ01000084">
    <property type="protein sequence ID" value="KAF2075825.1"/>
    <property type="molecule type" value="Genomic_DNA"/>
</dbReference>
<keyword evidence="4" id="KW-0443">Lipid metabolism</keyword>
<feature type="transmembrane region" description="Helical" evidence="7">
    <location>
        <begin position="35"/>
        <end position="61"/>
    </location>
</feature>
<name>A0A8J4V0K4_9MYCE</name>
<evidence type="ECO:0000256" key="3">
    <source>
        <dbReference type="ARBA" id="ARBA00022989"/>
    </source>
</evidence>
<evidence type="ECO:0000256" key="6">
    <source>
        <dbReference type="ARBA" id="ARBA00023315"/>
    </source>
</evidence>
<sequence length="349" mass="39408">MEKFSNWRDGPTGIHPLLPTKSKNVNVFDYIFKYVIGPLFGILRLPFVVLLTLLLVLFDTLTRMIPVGVISRVLNRFFTIIFARWILFAMGYFKIEESTETLSRSKKAAGSIGTFKMNDVIICNHSSYVDIIYLAYRFSPTFAVPPNDRDPTTFSARLIPLNIAQALKNAIFSPLHLNQDSVDTKILMEKITNSWSGPLVILPEGTTSNGQGLLDISPVFESDSGIKSLDFIHVLGITYHYGMYSPCYSSVGSVWLHLFKLCSQVSNGIQIKYLSRSCIPPLPDLQAKSIIISSKSSSVVSELQEWFDNVFKALSSMINTRRTKINSHDKLSFVAYWKGYKVVYDKKNK</sequence>
<comment type="caution">
    <text evidence="8">The sequence shown here is derived from an EMBL/GenBank/DDBJ whole genome shotgun (WGS) entry which is preliminary data.</text>
</comment>
<reference evidence="8" key="1">
    <citation type="submission" date="2020-01" db="EMBL/GenBank/DDBJ databases">
        <title>Development of genomics and gene disruption for Polysphondylium violaceum indicates a role for the polyketide synthase stlB in stalk morphogenesis.</title>
        <authorList>
            <person name="Narita B."/>
            <person name="Kawabe Y."/>
            <person name="Kin K."/>
            <person name="Saito T."/>
            <person name="Gibbs R."/>
            <person name="Kuspa A."/>
            <person name="Muzny D."/>
            <person name="Queller D."/>
            <person name="Richards S."/>
            <person name="Strassman J."/>
            <person name="Sucgang R."/>
            <person name="Worley K."/>
            <person name="Schaap P."/>
        </authorList>
    </citation>
    <scope>NUCLEOTIDE SEQUENCE</scope>
    <source>
        <strain evidence="8">QSvi11</strain>
    </source>
</reference>
<evidence type="ECO:0000256" key="2">
    <source>
        <dbReference type="ARBA" id="ARBA00022692"/>
    </source>
</evidence>